<reference evidence="3 4" key="1">
    <citation type="journal article" date="2019" name="Environ. Microbiol.">
        <title>At the nexus of three kingdoms: the genome of the mycorrhizal fungus Gigaspora margarita provides insights into plant, endobacterial and fungal interactions.</title>
        <authorList>
            <person name="Venice F."/>
            <person name="Ghignone S."/>
            <person name="Salvioli di Fossalunga A."/>
            <person name="Amselem J."/>
            <person name="Novero M."/>
            <person name="Xianan X."/>
            <person name="Sedzielewska Toro K."/>
            <person name="Morin E."/>
            <person name="Lipzen A."/>
            <person name="Grigoriev I.V."/>
            <person name="Henrissat B."/>
            <person name="Martin F.M."/>
            <person name="Bonfante P."/>
        </authorList>
    </citation>
    <scope>NUCLEOTIDE SEQUENCE [LARGE SCALE GENOMIC DNA]</scope>
    <source>
        <strain evidence="3 4">BEG34</strain>
    </source>
</reference>
<evidence type="ECO:0000313" key="3">
    <source>
        <dbReference type="EMBL" id="KAF0417038.1"/>
    </source>
</evidence>
<comment type="caution">
    <text evidence="3">The sequence shown here is derived from an EMBL/GenBank/DDBJ whole genome shotgun (WGS) entry which is preliminary data.</text>
</comment>
<feature type="region of interest" description="Disordered" evidence="1">
    <location>
        <begin position="1"/>
        <end position="26"/>
    </location>
</feature>
<gene>
    <name evidence="3" type="ORF">F8M41_007368</name>
</gene>
<name>A0A8H3X6E3_GIGMA</name>
<keyword evidence="4" id="KW-1185">Reference proteome</keyword>
<protein>
    <submittedName>
        <fullName evidence="3">Arrestin domain-containing protein 2 isoform x2</fullName>
    </submittedName>
</protein>
<dbReference type="EMBL" id="WTPW01001741">
    <property type="protein sequence ID" value="KAF0417038.1"/>
    <property type="molecule type" value="Genomic_DNA"/>
</dbReference>
<feature type="domain" description="Arrestin-like N-terminal" evidence="2">
    <location>
        <begin position="88"/>
        <end position="186"/>
    </location>
</feature>
<accession>A0A8H3X6E3</accession>
<organism evidence="3 4">
    <name type="scientific">Gigaspora margarita</name>
    <dbReference type="NCBI Taxonomy" id="4874"/>
    <lineage>
        <taxon>Eukaryota</taxon>
        <taxon>Fungi</taxon>
        <taxon>Fungi incertae sedis</taxon>
        <taxon>Mucoromycota</taxon>
        <taxon>Glomeromycotina</taxon>
        <taxon>Glomeromycetes</taxon>
        <taxon>Diversisporales</taxon>
        <taxon>Gigasporaceae</taxon>
        <taxon>Gigaspora</taxon>
    </lineage>
</organism>
<sequence>MITTRSNTTSNKIQPPPNVYISNDVTDEGLNDSLPSPYLRSPIDGSFQSYNLAESSYIKPHKNLTFSYVPYFNTLQHGTLGRSDSFLMGTLHLNYEKYQQVKSIDLNFKGYERTSWTKTQGRTKFVYSGEHIIANKHYRIWSSPTKDETEILNLDVPFKVRLPYDLPDTLKTHLGEVYYSLRAIVNLKGSLISSTHTVEIHCPLKRTLVLDSDNSKLYKFHGESESITYTFVLPPAKNVNIGVYISIPMRIRFLRPGISIERIELAIKTNMKFRCNTNNTCKVSKRSGEAIIPRQELQYLNPIINNVKGDCIKTISFWIPRETLPTYYGRYITISHVLCIKIILLGIERTVHIEESINIANIQKSFDVELPPPPAPPRFLNPKAFSLYLTTCGDRINYLVQNSIDSDSISFEDRDVEAAAAIVTQLYQSHIKKRTQSLSDEISSPYLYDGSMISKFPPITINTLFTGLLSHCH</sequence>
<dbReference type="Pfam" id="PF00339">
    <property type="entry name" value="Arrestin_N"/>
    <property type="match status" value="1"/>
</dbReference>
<dbReference type="Proteomes" id="UP000439903">
    <property type="component" value="Unassembled WGS sequence"/>
</dbReference>
<dbReference type="InterPro" id="IPR014756">
    <property type="entry name" value="Ig_E-set"/>
</dbReference>
<dbReference type="InterPro" id="IPR011021">
    <property type="entry name" value="Arrestin-like_N"/>
</dbReference>
<proteinExistence type="predicted"/>
<dbReference type="SUPFAM" id="SSF81296">
    <property type="entry name" value="E set domains"/>
    <property type="match status" value="1"/>
</dbReference>
<dbReference type="OrthoDB" id="2347727at2759"/>
<evidence type="ECO:0000256" key="1">
    <source>
        <dbReference type="SAM" id="MobiDB-lite"/>
    </source>
</evidence>
<evidence type="ECO:0000313" key="4">
    <source>
        <dbReference type="Proteomes" id="UP000439903"/>
    </source>
</evidence>
<dbReference type="Gene3D" id="2.60.40.640">
    <property type="match status" value="1"/>
</dbReference>
<dbReference type="InterPro" id="IPR014752">
    <property type="entry name" value="Arrestin-like_C"/>
</dbReference>
<feature type="compositionally biased region" description="Polar residues" evidence="1">
    <location>
        <begin position="1"/>
        <end position="13"/>
    </location>
</feature>
<dbReference type="AlphaFoldDB" id="A0A8H3X6E3"/>
<evidence type="ECO:0000259" key="2">
    <source>
        <dbReference type="Pfam" id="PF00339"/>
    </source>
</evidence>